<dbReference type="GO" id="GO:0043138">
    <property type="term" value="F:3'-5' DNA helicase activity"/>
    <property type="evidence" value="ECO:0007669"/>
    <property type="project" value="TreeGrafter"/>
</dbReference>
<gene>
    <name evidence="9" type="ORF">cyc_02560</name>
</gene>
<evidence type="ECO:0000256" key="4">
    <source>
        <dbReference type="ARBA" id="ARBA00023125"/>
    </source>
</evidence>
<dbReference type="PROSITE" id="PS50051">
    <property type="entry name" value="MCM_2"/>
    <property type="match status" value="1"/>
</dbReference>
<dbReference type="VEuPathDB" id="ToxoDB:cyc_02560"/>
<organism evidence="9 10">
    <name type="scientific">Cyclospora cayetanensis</name>
    <dbReference type="NCBI Taxonomy" id="88456"/>
    <lineage>
        <taxon>Eukaryota</taxon>
        <taxon>Sar</taxon>
        <taxon>Alveolata</taxon>
        <taxon>Apicomplexa</taxon>
        <taxon>Conoidasida</taxon>
        <taxon>Coccidia</taxon>
        <taxon>Eucoccidiorida</taxon>
        <taxon>Eimeriorina</taxon>
        <taxon>Eimeriidae</taxon>
        <taxon>Cyclospora</taxon>
    </lineage>
</organism>
<dbReference type="PANTHER" id="PTHR11630">
    <property type="entry name" value="DNA REPLICATION LICENSING FACTOR MCM FAMILY MEMBER"/>
    <property type="match status" value="1"/>
</dbReference>
<dbReference type="InterPro" id="IPR041562">
    <property type="entry name" value="MCM_lid"/>
</dbReference>
<dbReference type="SMART" id="SM00350">
    <property type="entry name" value="MCM"/>
    <property type="match status" value="1"/>
</dbReference>
<evidence type="ECO:0000259" key="8">
    <source>
        <dbReference type="PROSITE" id="PS50051"/>
    </source>
</evidence>
<dbReference type="VEuPathDB" id="ToxoDB:LOC34619398"/>
<accession>A0A1D3CVI7</accession>
<comment type="similarity">
    <text evidence="5">Belongs to the MCM family.</text>
</comment>
<dbReference type="SUPFAM" id="SSF52540">
    <property type="entry name" value="P-loop containing nucleoside triphosphate hydrolases"/>
    <property type="match status" value="1"/>
</dbReference>
<keyword evidence="10" id="KW-1185">Reference proteome</keyword>
<dbReference type="InParanoid" id="A0A1D3CVI7"/>
<evidence type="ECO:0000256" key="6">
    <source>
        <dbReference type="SAM" id="MobiDB-lite"/>
    </source>
</evidence>
<keyword evidence="7" id="KW-0732">Signal</keyword>
<evidence type="ECO:0000313" key="10">
    <source>
        <dbReference type="Proteomes" id="UP000095192"/>
    </source>
</evidence>
<dbReference type="GO" id="GO:0005634">
    <property type="term" value="C:nucleus"/>
    <property type="evidence" value="ECO:0007669"/>
    <property type="project" value="TreeGrafter"/>
</dbReference>
<dbReference type="Pfam" id="PF21933">
    <property type="entry name" value="MCM5_C"/>
    <property type="match status" value="1"/>
</dbReference>
<dbReference type="GO" id="GO:0017116">
    <property type="term" value="F:single-stranded DNA helicase activity"/>
    <property type="evidence" value="ECO:0007669"/>
    <property type="project" value="TreeGrafter"/>
</dbReference>
<dbReference type="InterPro" id="IPR027417">
    <property type="entry name" value="P-loop_NTPase"/>
</dbReference>
<keyword evidence="3 5" id="KW-0067">ATP-binding</keyword>
<dbReference type="VEuPathDB" id="ToxoDB:LOC34624502"/>
<feature type="region of interest" description="Disordered" evidence="6">
    <location>
        <begin position="144"/>
        <end position="164"/>
    </location>
</feature>
<dbReference type="Pfam" id="PF17855">
    <property type="entry name" value="MCM_lid"/>
    <property type="match status" value="1"/>
</dbReference>
<sequence>MKSNVFFLPHPSRPSLLLVSLCCLLSALNSHDKTDAPHGGRVTPFLLGAEGSLNVHSCVADFLVSSLRDLTYVAHGQLVPEKVVFPVCDSLSGPNCPHLQFPLLFPEGPSVSTTVSRGFGGGGGGSSQAPAAYAAHLHRPLVGDAGGSRGGPLRSGVEGAGEAEKGAPRSLLAPVFLPVDSSMTFLPLGVRSSSARVLHHRMNRPYINRGQYIEDGIGDVSAQSLSDAISNAIGHLGALTGGTRDIWGSPGLGTGKKKTALWQGGFPSSSSFVCFYTGESRSRKDCHDLAVFSSLPQKYTAEVAAYHSGWNGSSHLLLFNKSRAPFVSPYLEENYGPSSYRHLLNYRGPPEAITTFAELVSAEGSLSHANLFVPFGIWVTATPRRPLPSCGEEDLEASRRPVLLVRGIQEEEVMFSAEVPLSDIPEVHGEGPPEVPREYRFVNALDFIKSATPLRRVDVLRFSYGMAGVSGSGVEPIGVQRPLHCAPYHAALGAVHLLVAEKALSNRVFYAVDAATAEGKALQEKAHAVLSHRKQQEARKEALAEARGPLLKQLLGGPLPKPWRAHMPSSSPAPTTRADEFSGNETEDQRESGVFMGVVLWAQGDAERELLESSDVSSTSLPLNWQENQRIKFGRFDSMPYQFADLRRPLKKATLFMQEIPAEAPVIALNQLPQVKQVFYRKPALETHGHFKNPDLDSSGKLFAPLFSLCLILGLSRMPIGALGERDAIVRRGGGWGGAMLNVCFLMRARDAASIAPALFGMIEVKRACACLLFGGTAKIINDTTRIRGDINVLLLGDPSVAKSQVLKFVSKLAPISVYTSGKGSSAAGLTAAVMRDRHGVFSLEGGCMCLADGGVVCVDEFDKMQERDVVAMHEAMEQQTISISKAGINTVLNSRCAVLAAANPSFGSFDDAQDTTEQHEFKATILSRFDLIFMLRDKDDYEKDTRLCEHILNLHAGSGEPLSWEFGPCLFLCAYGVVGVLLSPLRMFEQRRAEPPQHEEGEIIPFEVLRHYIQFARQQQQPLLSHDARDALKNFYVQTRQEVREDRRSVTRKIPITLRQLESLVRIAESFARMELAPIAQASHVKRAIDLFSASTAETAKHALVFESLTPLQQKAVKLAEDALMGRLQPGQRALRRNIVRDLQQQGYDKLVVQRALSILVRRGDLQERGDRSIRRP</sequence>
<feature type="domain" description="MCM C-terminal AAA(+) ATPase" evidence="8">
    <location>
        <begin position="747"/>
        <end position="952"/>
    </location>
</feature>
<dbReference type="GO" id="GO:0003697">
    <property type="term" value="F:single-stranded DNA binding"/>
    <property type="evidence" value="ECO:0007669"/>
    <property type="project" value="TreeGrafter"/>
</dbReference>
<dbReference type="InterPro" id="IPR018525">
    <property type="entry name" value="MCM_CS"/>
</dbReference>
<proteinExistence type="inferred from homology"/>
<keyword evidence="4 5" id="KW-0238">DNA-binding</keyword>
<dbReference type="InterPro" id="IPR054125">
    <property type="entry name" value="MCM5_C"/>
</dbReference>
<dbReference type="GO" id="GO:0005524">
    <property type="term" value="F:ATP binding"/>
    <property type="evidence" value="ECO:0007669"/>
    <property type="project" value="UniProtKB-KW"/>
</dbReference>
<protein>
    <recommendedName>
        <fullName evidence="1">DNA helicase</fullName>
        <ecNumber evidence="1">3.6.4.12</ecNumber>
    </recommendedName>
</protein>
<dbReference type="AlphaFoldDB" id="A0A1D3CVI7"/>
<name>A0A1D3CVI7_9EIME</name>
<feature type="signal peptide" evidence="7">
    <location>
        <begin position="1"/>
        <end position="30"/>
    </location>
</feature>
<comment type="caution">
    <text evidence="9">The sequence shown here is derived from an EMBL/GenBank/DDBJ whole genome shotgun (WGS) entry which is preliminary data.</text>
</comment>
<feature type="region of interest" description="Disordered" evidence="6">
    <location>
        <begin position="561"/>
        <end position="588"/>
    </location>
</feature>
<dbReference type="PROSITE" id="PS00847">
    <property type="entry name" value="MCM_1"/>
    <property type="match status" value="1"/>
</dbReference>
<evidence type="ECO:0000313" key="9">
    <source>
        <dbReference type="EMBL" id="OEH75181.1"/>
    </source>
</evidence>
<dbReference type="GO" id="GO:0042555">
    <property type="term" value="C:MCM complex"/>
    <property type="evidence" value="ECO:0007669"/>
    <property type="project" value="TreeGrafter"/>
</dbReference>
<dbReference type="PANTHER" id="PTHR11630:SF42">
    <property type="entry name" value="DNA REPLICATION LICENSING FACTOR MCM5"/>
    <property type="match status" value="1"/>
</dbReference>
<evidence type="ECO:0000256" key="1">
    <source>
        <dbReference type="ARBA" id="ARBA00012551"/>
    </source>
</evidence>
<dbReference type="EMBL" id="JROU02001807">
    <property type="protein sequence ID" value="OEH75181.1"/>
    <property type="molecule type" value="Genomic_DNA"/>
</dbReference>
<evidence type="ECO:0000256" key="5">
    <source>
        <dbReference type="RuleBase" id="RU004070"/>
    </source>
</evidence>
<evidence type="ECO:0000256" key="7">
    <source>
        <dbReference type="SAM" id="SignalP"/>
    </source>
</evidence>
<reference evidence="9 10" key="1">
    <citation type="journal article" date="2016" name="BMC Genomics">
        <title>Comparative genomics reveals Cyclospora cayetanensis possesses coccidia-like metabolism and invasion components but unique surface antigens.</title>
        <authorList>
            <person name="Liu S."/>
            <person name="Wang L."/>
            <person name="Zheng H."/>
            <person name="Xu Z."/>
            <person name="Roellig D.M."/>
            <person name="Li N."/>
            <person name="Frace M.A."/>
            <person name="Tang K."/>
            <person name="Arrowood M.J."/>
            <person name="Moss D.M."/>
            <person name="Zhang L."/>
            <person name="Feng Y."/>
            <person name="Xiao L."/>
        </authorList>
    </citation>
    <scope>NUCLEOTIDE SEQUENCE [LARGE SCALE GENOMIC DNA]</scope>
    <source>
        <strain evidence="9 10">CHN_HEN01</strain>
    </source>
</reference>
<dbReference type="Pfam" id="PF00493">
    <property type="entry name" value="MCM"/>
    <property type="match status" value="1"/>
</dbReference>
<dbReference type="GO" id="GO:0000727">
    <property type="term" value="P:double-strand break repair via break-induced replication"/>
    <property type="evidence" value="ECO:0007669"/>
    <property type="project" value="TreeGrafter"/>
</dbReference>
<evidence type="ECO:0000256" key="3">
    <source>
        <dbReference type="ARBA" id="ARBA00022840"/>
    </source>
</evidence>
<dbReference type="EC" id="3.6.4.12" evidence="1"/>
<dbReference type="Proteomes" id="UP000095192">
    <property type="component" value="Unassembled WGS sequence"/>
</dbReference>
<dbReference type="GO" id="GO:0006270">
    <property type="term" value="P:DNA replication initiation"/>
    <property type="evidence" value="ECO:0007669"/>
    <property type="project" value="TreeGrafter"/>
</dbReference>
<dbReference type="InterPro" id="IPR001208">
    <property type="entry name" value="MCM_dom"/>
</dbReference>
<dbReference type="Gene3D" id="3.40.50.300">
    <property type="entry name" value="P-loop containing nucleotide triphosphate hydrolases"/>
    <property type="match status" value="1"/>
</dbReference>
<dbReference type="InterPro" id="IPR031327">
    <property type="entry name" value="MCM"/>
</dbReference>
<keyword evidence="2 5" id="KW-0547">Nucleotide-binding</keyword>
<evidence type="ECO:0000256" key="2">
    <source>
        <dbReference type="ARBA" id="ARBA00022741"/>
    </source>
</evidence>
<feature type="chain" id="PRO_5008913942" description="DNA helicase" evidence="7">
    <location>
        <begin position="31"/>
        <end position="1178"/>
    </location>
</feature>
<dbReference type="PRINTS" id="PR01657">
    <property type="entry name" value="MCMFAMILY"/>
</dbReference>